<dbReference type="InterPro" id="IPR002099">
    <property type="entry name" value="MutL/Mlh/PMS"/>
</dbReference>
<dbReference type="InterPro" id="IPR042121">
    <property type="entry name" value="MutL_C_regsub"/>
</dbReference>
<dbReference type="Gene3D" id="3.30.230.10">
    <property type="match status" value="1"/>
</dbReference>
<dbReference type="GO" id="GO:0030983">
    <property type="term" value="F:mismatched DNA binding"/>
    <property type="evidence" value="ECO:0007669"/>
    <property type="project" value="InterPro"/>
</dbReference>
<dbReference type="SUPFAM" id="SSF54211">
    <property type="entry name" value="Ribosomal protein S5 domain 2-like"/>
    <property type="match status" value="1"/>
</dbReference>
<dbReference type="GO" id="GO:0006298">
    <property type="term" value="P:mismatch repair"/>
    <property type="evidence" value="ECO:0007669"/>
    <property type="project" value="UniProtKB-UniRule"/>
</dbReference>
<dbReference type="Pfam" id="PF08676">
    <property type="entry name" value="MutL_C"/>
    <property type="match status" value="1"/>
</dbReference>
<dbReference type="Gene3D" id="3.30.1540.20">
    <property type="entry name" value="MutL, C-terminal domain, dimerisation subdomain"/>
    <property type="match status" value="1"/>
</dbReference>
<dbReference type="InterPro" id="IPR036890">
    <property type="entry name" value="HATPase_C_sf"/>
</dbReference>
<dbReference type="SUPFAM" id="SSF55874">
    <property type="entry name" value="ATPase domain of HSP90 chaperone/DNA topoisomerase II/histidine kinase"/>
    <property type="match status" value="1"/>
</dbReference>
<evidence type="ECO:0000256" key="1">
    <source>
        <dbReference type="ARBA" id="ARBA00006082"/>
    </source>
</evidence>
<proteinExistence type="inferred from homology"/>
<feature type="domain" description="DNA mismatch repair protein S5" evidence="6">
    <location>
        <begin position="208"/>
        <end position="326"/>
    </location>
</feature>
<dbReference type="SMART" id="SM00853">
    <property type="entry name" value="MutL_C"/>
    <property type="match status" value="1"/>
</dbReference>
<dbReference type="InterPro" id="IPR020568">
    <property type="entry name" value="Ribosomal_Su5_D2-typ_SF"/>
</dbReference>
<dbReference type="GO" id="GO:0005524">
    <property type="term" value="F:ATP binding"/>
    <property type="evidence" value="ECO:0007669"/>
    <property type="project" value="InterPro"/>
</dbReference>
<dbReference type="RefSeq" id="WP_010012609.1">
    <property type="nucleotide sequence ID" value="NZ_AEOS01000063.1"/>
</dbReference>
<dbReference type="CDD" id="cd16926">
    <property type="entry name" value="HATPase_MutL-MLH-PMS-like"/>
    <property type="match status" value="1"/>
</dbReference>
<dbReference type="FunFam" id="3.30.565.10:FF:000003">
    <property type="entry name" value="DNA mismatch repair endonuclease MutL"/>
    <property type="match status" value="1"/>
</dbReference>
<dbReference type="CDD" id="cd00782">
    <property type="entry name" value="MutL_Trans"/>
    <property type="match status" value="1"/>
</dbReference>
<accession>A0A2D1KQ13</accession>
<dbReference type="KEGG" id="lcy:LC20004_10125"/>
<organism evidence="7 8">
    <name type="scientific">Loigolactobacillus coryniformis subsp. torquens DSM 20004 = KCTC 3535</name>
    <dbReference type="NCBI Taxonomy" id="1423822"/>
    <lineage>
        <taxon>Bacteria</taxon>
        <taxon>Bacillati</taxon>
        <taxon>Bacillota</taxon>
        <taxon>Bacilli</taxon>
        <taxon>Lactobacillales</taxon>
        <taxon>Lactobacillaceae</taxon>
        <taxon>Loigolactobacillus</taxon>
    </lineage>
</organism>
<keyword evidence="3 4" id="KW-0234">DNA repair</keyword>
<dbReference type="OrthoDB" id="9763467at2"/>
<dbReference type="HAMAP" id="MF_00149">
    <property type="entry name" value="DNA_mis_repair"/>
    <property type="match status" value="1"/>
</dbReference>
<evidence type="ECO:0000256" key="3">
    <source>
        <dbReference type="ARBA" id="ARBA00023204"/>
    </source>
</evidence>
<dbReference type="PANTHER" id="PTHR10073:SF12">
    <property type="entry name" value="DNA MISMATCH REPAIR PROTEIN MLH1"/>
    <property type="match status" value="1"/>
</dbReference>
<evidence type="ECO:0000256" key="2">
    <source>
        <dbReference type="ARBA" id="ARBA00022763"/>
    </source>
</evidence>
<dbReference type="InterPro" id="IPR038973">
    <property type="entry name" value="MutL/Mlh/Pms-like"/>
</dbReference>
<dbReference type="InterPro" id="IPR014721">
    <property type="entry name" value="Ribsml_uS5_D2-typ_fold_subgr"/>
</dbReference>
<dbReference type="Proteomes" id="UP000223559">
    <property type="component" value="Chromosome"/>
</dbReference>
<dbReference type="InterPro" id="IPR020667">
    <property type="entry name" value="DNA_mismatch_repair_MutL"/>
</dbReference>
<dbReference type="GO" id="GO:0032300">
    <property type="term" value="C:mismatch repair complex"/>
    <property type="evidence" value="ECO:0007669"/>
    <property type="project" value="InterPro"/>
</dbReference>
<sequence>MAKIHELAEVLANQIAAGEVIERPASVVKELVENALDAHSTQIDIVVAEAGLKQIQVIDNGDGIAAEDVLNAFKRHATSKIHDRADLFKVRSLGFRGEALPSIASVSDMILETSTGEEVGRRVHFRGGKLVEEESSAVRQGTTVTVSDLFFNTPARLKYIKSPNTELANIGDIVNRLALSHPEVAFSLSHDGNILVRTAGNGQLQQTIAGIYGVNNAKKMLAISAEDLDFRLHGFVSLPELTRSSRRYITVMINGRYIKNFQLNKAIIAGYGSKLMVGRFPLIVLAIEMDPLLVDVNVHPAKQEVRLSKEDELAELIRKTIYARIASENLIPDANENLNSSKQKKADQLQMALNAASTKWPQTYSATTEASSAAEPESAAQIAEQLASEPAIATTEETVTNFADQADLAAWDAKYQHEQVGPALGAAAAVTPLAQPAPAVERFPHLDYIGQMHGTYLLAQGEDGFYIVDQHAAQERVNYEYYRQEIGKVSTDQQSLLVPLVLDYPASDAIRLRDHTDLLQQLGLNLEAFGQNSFVVRSHPTWFKAGQEEDTICEMIDYILNDQKITVAKFREQTAIMMSCKRAIKANHHLDDQQAKALLQRLPECENPFNCPHGRPVLVHFSGKDLEKMFRRIQESHTSLRGEMA</sequence>
<evidence type="ECO:0000256" key="4">
    <source>
        <dbReference type="HAMAP-Rule" id="MF_00149"/>
    </source>
</evidence>
<dbReference type="GO" id="GO:0016887">
    <property type="term" value="F:ATP hydrolysis activity"/>
    <property type="evidence" value="ECO:0007669"/>
    <property type="project" value="InterPro"/>
</dbReference>
<dbReference type="InterPro" id="IPR037198">
    <property type="entry name" value="MutL_C_sf"/>
</dbReference>
<evidence type="ECO:0000259" key="5">
    <source>
        <dbReference type="SMART" id="SM00853"/>
    </source>
</evidence>
<dbReference type="PANTHER" id="PTHR10073">
    <property type="entry name" value="DNA MISMATCH REPAIR PROTEIN MLH, PMS, MUTL"/>
    <property type="match status" value="1"/>
</dbReference>
<comment type="similarity">
    <text evidence="1 4">Belongs to the DNA mismatch repair MutL/HexB family.</text>
</comment>
<evidence type="ECO:0000259" key="6">
    <source>
        <dbReference type="SMART" id="SM01340"/>
    </source>
</evidence>
<dbReference type="SMART" id="SM01340">
    <property type="entry name" value="DNA_mis_repair"/>
    <property type="match status" value="1"/>
</dbReference>
<keyword evidence="8" id="KW-1185">Reference proteome</keyword>
<protein>
    <recommendedName>
        <fullName evidence="4">DNA mismatch repair protein MutL</fullName>
    </recommendedName>
</protein>
<dbReference type="NCBIfam" id="TIGR00585">
    <property type="entry name" value="mutl"/>
    <property type="match status" value="1"/>
</dbReference>
<dbReference type="InterPro" id="IPR014762">
    <property type="entry name" value="DNA_mismatch_repair_CS"/>
</dbReference>
<dbReference type="InterPro" id="IPR014790">
    <property type="entry name" value="MutL_C"/>
</dbReference>
<evidence type="ECO:0000313" key="7">
    <source>
        <dbReference type="EMBL" id="ATO44234.1"/>
    </source>
</evidence>
<dbReference type="FunFam" id="3.30.1370.100:FF:000004">
    <property type="entry name" value="DNA mismatch repair endonuclease MutL"/>
    <property type="match status" value="1"/>
</dbReference>
<dbReference type="AlphaFoldDB" id="A0A2D1KQ13"/>
<dbReference type="Gene3D" id="3.30.565.10">
    <property type="entry name" value="Histidine kinase-like ATPase, C-terminal domain"/>
    <property type="match status" value="1"/>
</dbReference>
<dbReference type="NCBIfam" id="NF000950">
    <property type="entry name" value="PRK00095.1-3"/>
    <property type="match status" value="1"/>
</dbReference>
<reference evidence="7 8" key="1">
    <citation type="submission" date="2016-10" db="EMBL/GenBank/DDBJ databases">
        <title>The whole genome sequencing and assembly of L. cotyniformis subsp. torquens DSM 20004 strain.</title>
        <authorList>
            <person name="Park M.-K."/>
            <person name="Lee Y.-J."/>
            <person name="Yi H."/>
            <person name="Bahn Y.-S."/>
            <person name="Kim J.F."/>
            <person name="Lee D.-W."/>
        </authorList>
    </citation>
    <scope>NUCLEOTIDE SEQUENCE [LARGE SCALE GENOMIC DNA]</scope>
    <source>
        <strain evidence="7 8">DSM 20004</strain>
    </source>
</reference>
<dbReference type="Pfam" id="PF01119">
    <property type="entry name" value="DNA_mis_repair"/>
    <property type="match status" value="1"/>
</dbReference>
<dbReference type="Pfam" id="PF13589">
    <property type="entry name" value="HATPase_c_3"/>
    <property type="match status" value="1"/>
</dbReference>
<keyword evidence="2 4" id="KW-0227">DNA damage</keyword>
<dbReference type="GO" id="GO:0140664">
    <property type="term" value="F:ATP-dependent DNA damage sensor activity"/>
    <property type="evidence" value="ECO:0007669"/>
    <property type="project" value="InterPro"/>
</dbReference>
<dbReference type="InterPro" id="IPR013507">
    <property type="entry name" value="DNA_mismatch_S5_2-like"/>
</dbReference>
<comment type="function">
    <text evidence="4">This protein is involved in the repair of mismatches in DNA. It is required for dam-dependent methyl-directed DNA mismatch repair. May act as a 'molecular matchmaker', a protein that promotes the formation of a stable complex between two or more DNA-binding proteins in an ATP-dependent manner without itself being part of a final effector complex.</text>
</comment>
<name>A0A2D1KQ13_9LACO</name>
<feature type="domain" description="MutL C-terminal dimerisation" evidence="5">
    <location>
        <begin position="448"/>
        <end position="590"/>
    </location>
</feature>
<dbReference type="Gene3D" id="3.30.1370.100">
    <property type="entry name" value="MutL, C-terminal domain, regulatory subdomain"/>
    <property type="match status" value="1"/>
</dbReference>
<dbReference type="InterPro" id="IPR042120">
    <property type="entry name" value="MutL_C_dimsub"/>
</dbReference>
<gene>
    <name evidence="4" type="primary">mutL</name>
    <name evidence="7" type="ORF">LC20004_10125</name>
</gene>
<dbReference type="SUPFAM" id="SSF118116">
    <property type="entry name" value="DNA mismatch repair protein MutL"/>
    <property type="match status" value="1"/>
</dbReference>
<dbReference type="EMBL" id="CP017697">
    <property type="protein sequence ID" value="ATO44234.1"/>
    <property type="molecule type" value="Genomic_DNA"/>
</dbReference>
<evidence type="ECO:0000313" key="8">
    <source>
        <dbReference type="Proteomes" id="UP000223559"/>
    </source>
</evidence>
<dbReference type="PROSITE" id="PS00058">
    <property type="entry name" value="DNA_MISMATCH_REPAIR_1"/>
    <property type="match status" value="1"/>
</dbReference>